<dbReference type="Gene3D" id="2.30.110.10">
    <property type="entry name" value="Electron Transport, Fmn-binding Protein, Chain A"/>
    <property type="match status" value="1"/>
</dbReference>
<dbReference type="PANTHER" id="PTHR34071:SF2">
    <property type="entry name" value="FLAVIN-NUCLEOTIDE-BINDING PROTEIN"/>
    <property type="match status" value="1"/>
</dbReference>
<dbReference type="RefSeq" id="WP_178942353.1">
    <property type="nucleotide sequence ID" value="NZ_JAIWJF010000003.1"/>
</dbReference>
<dbReference type="InterPro" id="IPR024747">
    <property type="entry name" value="Pyridox_Oxase-rel"/>
</dbReference>
<protein>
    <submittedName>
        <fullName evidence="1">Pyridoxamine 5'-phosphate oxidase family protein</fullName>
    </submittedName>
</protein>
<sequence>MTEIRRAKRAVTDLSKITAILKESHIIHTAINTEDFPYVVPTNYGFEITDDGKLTLYIHGAPEGRKVDLIKRDNRVGFEIDDGGSLMPTESTEASHNSWLYHSIIGTGVAHQVTDTEGKVHALQQVLIHETGHAWENIDPHGVEYVNVYRIDVQEYKAKQHEVPQAQ</sequence>
<reference evidence="1" key="1">
    <citation type="submission" date="2022-06" db="EMBL/GenBank/DDBJ databases">
        <title>Antifungal cultures and metabolites of lactic acid bacteria for use in dairy fermentations.</title>
        <authorList>
            <person name="Zhao Z."/>
            <person name="Gaenzle M."/>
        </authorList>
    </citation>
    <scope>NUCLEOTIDE SEQUENCE</scope>
    <source>
        <strain evidence="1">FUA3126</strain>
    </source>
</reference>
<comment type="caution">
    <text evidence="1">The sequence shown here is derived from an EMBL/GenBank/DDBJ whole genome shotgun (WGS) entry which is preliminary data.</text>
</comment>
<dbReference type="Pfam" id="PF12900">
    <property type="entry name" value="Pyridox_ox_2"/>
    <property type="match status" value="1"/>
</dbReference>
<proteinExistence type="predicted"/>
<evidence type="ECO:0000313" key="1">
    <source>
        <dbReference type="EMBL" id="MDF9912758.1"/>
    </source>
</evidence>
<dbReference type="EMBL" id="JANDJP010000001">
    <property type="protein sequence ID" value="MDF9912758.1"/>
    <property type="molecule type" value="Genomic_DNA"/>
</dbReference>
<name>A0ABT6D6J1_9LACO</name>
<organism evidence="1 2">
    <name type="scientific">Furfurilactobacillus milii</name>
    <dbReference type="NCBI Taxonomy" id="2888272"/>
    <lineage>
        <taxon>Bacteria</taxon>
        <taxon>Bacillati</taxon>
        <taxon>Bacillota</taxon>
        <taxon>Bacilli</taxon>
        <taxon>Lactobacillales</taxon>
        <taxon>Lactobacillaceae</taxon>
        <taxon>Furfurilactobacillus</taxon>
    </lineage>
</organism>
<dbReference type="PANTHER" id="PTHR34071">
    <property type="entry name" value="5-NITROIMIDAZOLE ANTIBIOTICS RESISTANCE PROTEIN, NIMA-FAMILY-RELATED PROTEIN-RELATED"/>
    <property type="match status" value="1"/>
</dbReference>
<gene>
    <name evidence="1" type="ORF">NNA32_00690</name>
</gene>
<accession>A0ABT6D6J1</accession>
<keyword evidence="2" id="KW-1185">Reference proteome</keyword>
<dbReference type="InterPro" id="IPR012349">
    <property type="entry name" value="Split_barrel_FMN-bd"/>
</dbReference>
<dbReference type="Proteomes" id="UP001152867">
    <property type="component" value="Unassembled WGS sequence"/>
</dbReference>
<dbReference type="SUPFAM" id="SSF50475">
    <property type="entry name" value="FMN-binding split barrel"/>
    <property type="match status" value="1"/>
</dbReference>
<evidence type="ECO:0000313" key="2">
    <source>
        <dbReference type="Proteomes" id="UP001152867"/>
    </source>
</evidence>